<name>A0A6A4SKN9_SCOMX</name>
<dbReference type="Proteomes" id="UP000438429">
    <property type="component" value="Unassembled WGS sequence"/>
</dbReference>
<sequence length="67" mass="7975">MPFCYSTFTSTRVMNHEQPDPTGAEQTSLRFHLHVRRSLVFISASRKDDDDEDDEDDEDVYFRLKEF</sequence>
<organism evidence="1 2">
    <name type="scientific">Scophthalmus maximus</name>
    <name type="common">Turbot</name>
    <name type="synonym">Psetta maxima</name>
    <dbReference type="NCBI Taxonomy" id="52904"/>
    <lineage>
        <taxon>Eukaryota</taxon>
        <taxon>Metazoa</taxon>
        <taxon>Chordata</taxon>
        <taxon>Craniata</taxon>
        <taxon>Vertebrata</taxon>
        <taxon>Euteleostomi</taxon>
        <taxon>Actinopterygii</taxon>
        <taxon>Neopterygii</taxon>
        <taxon>Teleostei</taxon>
        <taxon>Neoteleostei</taxon>
        <taxon>Acanthomorphata</taxon>
        <taxon>Carangaria</taxon>
        <taxon>Pleuronectiformes</taxon>
        <taxon>Pleuronectoidei</taxon>
        <taxon>Scophthalmidae</taxon>
        <taxon>Scophthalmus</taxon>
    </lineage>
</organism>
<proteinExistence type="predicted"/>
<protein>
    <submittedName>
        <fullName evidence="1">Uncharacterized protein</fullName>
    </submittedName>
</protein>
<reference evidence="1 2" key="1">
    <citation type="submission" date="2019-06" db="EMBL/GenBank/DDBJ databases">
        <title>Draft genomes of female and male turbot (Scophthalmus maximus).</title>
        <authorList>
            <person name="Xu H."/>
            <person name="Xu X.-W."/>
            <person name="Shao C."/>
            <person name="Chen S."/>
        </authorList>
    </citation>
    <scope>NUCLEOTIDE SEQUENCE [LARGE SCALE GENOMIC DNA]</scope>
    <source>
        <strain evidence="1">Ysfricsl-2016a</strain>
        <tissue evidence="1">Blood</tissue>
    </source>
</reference>
<comment type="caution">
    <text evidence="1">The sequence shown here is derived from an EMBL/GenBank/DDBJ whole genome shotgun (WGS) entry which is preliminary data.</text>
</comment>
<dbReference type="EMBL" id="VEVO01000015">
    <property type="protein sequence ID" value="KAF0030922.1"/>
    <property type="molecule type" value="Genomic_DNA"/>
</dbReference>
<evidence type="ECO:0000313" key="2">
    <source>
        <dbReference type="Proteomes" id="UP000438429"/>
    </source>
</evidence>
<gene>
    <name evidence="1" type="ORF">F2P81_017653</name>
</gene>
<dbReference type="AlphaFoldDB" id="A0A6A4SKN9"/>
<accession>A0A6A4SKN9</accession>
<evidence type="ECO:0000313" key="1">
    <source>
        <dbReference type="EMBL" id="KAF0030922.1"/>
    </source>
</evidence>